<dbReference type="Gene3D" id="2.60.40.420">
    <property type="entry name" value="Cupredoxins - blue copper proteins"/>
    <property type="match status" value="1"/>
</dbReference>
<gene>
    <name evidence="4" type="ORF">OU415_31960</name>
</gene>
<proteinExistence type="predicted"/>
<dbReference type="PROSITE" id="PS00196">
    <property type="entry name" value="COPPER_BLUE"/>
    <property type="match status" value="1"/>
</dbReference>
<evidence type="ECO:0008006" key="6">
    <source>
        <dbReference type="Google" id="ProtNLM"/>
    </source>
</evidence>
<dbReference type="InterPro" id="IPR028871">
    <property type="entry name" value="BlueCu_1_BS"/>
</dbReference>
<dbReference type="Proteomes" id="UP001210380">
    <property type="component" value="Unassembled WGS sequence"/>
</dbReference>
<keyword evidence="3" id="KW-0732">Signal</keyword>
<keyword evidence="5" id="KW-1185">Reference proteome</keyword>
<dbReference type="InterPro" id="IPR008972">
    <property type="entry name" value="Cupredoxin"/>
</dbReference>
<dbReference type="SUPFAM" id="SSF49503">
    <property type="entry name" value="Cupredoxins"/>
    <property type="match status" value="1"/>
</dbReference>
<sequence length="140" mass="14837">MHAGKNANRFSTRRRGFGVLLGVIALLAALCAGATTASAAQPAQTGFGPPQVVPVRMVDFGFDQPAWFPPGRYTFHAINAGRAVHILEINGPGVDNAKTPVVRPGDAADLTVTLAPGVYDFWCPVGNHRQLGMQLYVRVG</sequence>
<protein>
    <recommendedName>
        <fullName evidence="6">Plastocyanin</fullName>
    </recommendedName>
</protein>
<evidence type="ECO:0000256" key="3">
    <source>
        <dbReference type="SAM" id="SignalP"/>
    </source>
</evidence>
<accession>A0ABT4V7Y6</accession>
<evidence type="ECO:0000256" key="2">
    <source>
        <dbReference type="ARBA" id="ARBA00023008"/>
    </source>
</evidence>
<keyword evidence="2" id="KW-0186">Copper</keyword>
<evidence type="ECO:0000313" key="4">
    <source>
        <dbReference type="EMBL" id="MDA3630081.1"/>
    </source>
</evidence>
<organism evidence="4 5">
    <name type="scientific">Saccharopolyspora oryzae</name>
    <dbReference type="NCBI Taxonomy" id="2997343"/>
    <lineage>
        <taxon>Bacteria</taxon>
        <taxon>Bacillati</taxon>
        <taxon>Actinomycetota</taxon>
        <taxon>Actinomycetes</taxon>
        <taxon>Pseudonocardiales</taxon>
        <taxon>Pseudonocardiaceae</taxon>
        <taxon>Saccharopolyspora</taxon>
    </lineage>
</organism>
<feature type="signal peptide" evidence="3">
    <location>
        <begin position="1"/>
        <end position="39"/>
    </location>
</feature>
<dbReference type="RefSeq" id="WP_270953216.1">
    <property type="nucleotide sequence ID" value="NZ_JAQGLA010000086.1"/>
</dbReference>
<reference evidence="4 5" key="1">
    <citation type="submission" date="2022-11" db="EMBL/GenBank/DDBJ databases">
        <title>Draft genome sequence of Saccharopolyspora sp. WRP15-2 isolated from rhizosphere soils of wild rice in Thailand.</title>
        <authorList>
            <person name="Duangmal K."/>
            <person name="Kammanee S."/>
            <person name="Muangham S."/>
        </authorList>
    </citation>
    <scope>NUCLEOTIDE SEQUENCE [LARGE SCALE GENOMIC DNA]</scope>
    <source>
        <strain evidence="4 5">WRP15-2</strain>
    </source>
</reference>
<evidence type="ECO:0000256" key="1">
    <source>
        <dbReference type="ARBA" id="ARBA00022723"/>
    </source>
</evidence>
<evidence type="ECO:0000313" key="5">
    <source>
        <dbReference type="Proteomes" id="UP001210380"/>
    </source>
</evidence>
<name>A0ABT4V7Y6_9PSEU</name>
<feature type="chain" id="PRO_5045053547" description="Plastocyanin" evidence="3">
    <location>
        <begin position="40"/>
        <end position="140"/>
    </location>
</feature>
<comment type="caution">
    <text evidence="4">The sequence shown here is derived from an EMBL/GenBank/DDBJ whole genome shotgun (WGS) entry which is preliminary data.</text>
</comment>
<dbReference type="EMBL" id="JAQGLA010000086">
    <property type="protein sequence ID" value="MDA3630081.1"/>
    <property type="molecule type" value="Genomic_DNA"/>
</dbReference>
<keyword evidence="1" id="KW-0479">Metal-binding</keyword>